<dbReference type="OrthoDB" id="7831789at2"/>
<keyword evidence="1" id="KW-0812">Transmembrane</keyword>
<evidence type="ECO:0000256" key="1">
    <source>
        <dbReference type="SAM" id="Phobius"/>
    </source>
</evidence>
<gene>
    <name evidence="2" type="ORF">SSE37_08463</name>
</gene>
<protein>
    <submittedName>
        <fullName evidence="2">Uncharacterized protein</fullName>
    </submittedName>
</protein>
<dbReference type="Proteomes" id="UP000005713">
    <property type="component" value="Unassembled WGS sequence"/>
</dbReference>
<sequence>MTKAEYPYAGLVLPDATDLDPAPYVESAARVLARLDPVPGKAPSRSVHADKVFGRRYGIHVIPEEQSVYGPRVLLEVITTDGEPLDDEKAARILSDTVLAALDHSSADILEWYSPDVLLDRDDFVRLRSYVSPHRMPELDAEMENELFEHENLNGHFSKTSPETPTPEPVEERLNAAELLETYVKLEPQEPVKRRLSVAGYMMTGVLGMVYFPAAVFVYIASLRGMDFRLAAQTLAVTCLFSVLHTTHRLDGVMSALVN</sequence>
<comment type="caution">
    <text evidence="2">The sequence shown here is derived from an EMBL/GenBank/DDBJ whole genome shotgun (WGS) entry which is preliminary data.</text>
</comment>
<organism evidence="2 3">
    <name type="scientific">Sagittula stellata (strain ATCC 700073 / DSM 11524 / E-37)</name>
    <dbReference type="NCBI Taxonomy" id="388399"/>
    <lineage>
        <taxon>Bacteria</taxon>
        <taxon>Pseudomonadati</taxon>
        <taxon>Pseudomonadota</taxon>
        <taxon>Alphaproteobacteria</taxon>
        <taxon>Rhodobacterales</taxon>
        <taxon>Roseobacteraceae</taxon>
        <taxon>Sagittula</taxon>
    </lineage>
</organism>
<dbReference type="RefSeq" id="WP_005856082.1">
    <property type="nucleotide sequence ID" value="NZ_AAYA01000002.1"/>
</dbReference>
<accession>A3JZC4</accession>
<feature type="transmembrane region" description="Helical" evidence="1">
    <location>
        <begin position="198"/>
        <end position="220"/>
    </location>
</feature>
<proteinExistence type="predicted"/>
<keyword evidence="1" id="KW-0472">Membrane</keyword>
<name>A3JZC4_SAGS3</name>
<dbReference type="EMBL" id="AAYA01000002">
    <property type="protein sequence ID" value="EBA09827.1"/>
    <property type="molecule type" value="Genomic_DNA"/>
</dbReference>
<reference evidence="2 3" key="1">
    <citation type="submission" date="2006-06" db="EMBL/GenBank/DDBJ databases">
        <authorList>
            <person name="Moran M.A."/>
            <person name="Ferriera S."/>
            <person name="Johnson J."/>
            <person name="Kravitz S."/>
            <person name="Beeson K."/>
            <person name="Sutton G."/>
            <person name="Rogers Y.-H."/>
            <person name="Friedman R."/>
            <person name="Frazier M."/>
            <person name="Venter J.C."/>
        </authorList>
    </citation>
    <scope>NUCLEOTIDE SEQUENCE [LARGE SCALE GENOMIC DNA]</scope>
    <source>
        <strain evidence="2 3">E-37</strain>
    </source>
</reference>
<keyword evidence="3" id="KW-1185">Reference proteome</keyword>
<evidence type="ECO:0000313" key="2">
    <source>
        <dbReference type="EMBL" id="EBA09827.1"/>
    </source>
</evidence>
<keyword evidence="1" id="KW-1133">Transmembrane helix</keyword>
<dbReference type="eggNOG" id="ENOG50333JP">
    <property type="taxonomic scope" value="Bacteria"/>
</dbReference>
<dbReference type="AlphaFoldDB" id="A3JZC4"/>
<evidence type="ECO:0000313" key="3">
    <source>
        <dbReference type="Proteomes" id="UP000005713"/>
    </source>
</evidence>